<evidence type="ECO:0000259" key="2">
    <source>
        <dbReference type="Pfam" id="PF07583"/>
    </source>
</evidence>
<dbReference type="InterPro" id="IPR011444">
    <property type="entry name" value="DUF1549"/>
</dbReference>
<dbReference type="SUPFAM" id="SSF49373">
    <property type="entry name" value="Invasin/intimin cell-adhesion fragments"/>
    <property type="match status" value="1"/>
</dbReference>
<reference evidence="4" key="1">
    <citation type="submission" date="2019-04" db="EMBL/GenBank/DDBJ databases">
        <authorList>
            <consortium name="Science for Life Laboratories"/>
        </authorList>
    </citation>
    <scope>NUCLEOTIDE SEQUENCE</scope>
    <source>
        <strain evidence="4">MBLW1</strain>
    </source>
</reference>
<dbReference type="KEGG" id="tim:GMBLW1_39430"/>
<keyword evidence="5" id="KW-1185">Reference proteome</keyword>
<dbReference type="Pfam" id="PF07587">
    <property type="entry name" value="PSD1"/>
    <property type="match status" value="1"/>
</dbReference>
<dbReference type="Proteomes" id="UP000464378">
    <property type="component" value="Chromosome"/>
</dbReference>
<evidence type="ECO:0000259" key="3">
    <source>
        <dbReference type="Pfam" id="PF07587"/>
    </source>
</evidence>
<sequence>MGRALAILCTLIGIGTPARVNADPPSYLHEIVPLLTRQGCNQGACHGKGAGQNGFRLSLRGYAPADDHRYLTREYAGRRLDPSHPENSILLTKPTGQAPHEGGVLFSVNSREYHTLAAWLRAGAPGPEKDAPQITRFELRPEQQQLKLGQQAQLQAFAHFSDGNVKDVTWLTKFESNDPGLVSVTPNGQVTANREGETAIRAAYLTEVAIATFTIPYETTIADSKYSHPNNPIDTAVYAKLKALRIEPSGISSDQEFIRRVFLDTIGTLPTAEEAQAFADDRRPNKRAIWIDTLLDRPEFVDYWTLILADLFQNRKERDHDVRGVKGVRSFHVWLRQQVAQNRPWDQLVGDVLTATGDVTKQPGVGYYLVTIGEYREAEKSEVVASVAQAFLGTRIGCAQCHNHPLERYTQDDYYHFAGFFSPVKLDRRDPKEGITYLRISAQDPQQNARPAGVIQPRTGQFLHPQPLDRSTPRISPNEDPRVKLVEWMTDSKNTMFSGAMVNRIWKHYLGVGLVEPVDDLRATNPPSNRELWDVLNRSFVNHKFNLKQLMREILNSQTYQLTSATRPGNAQETRYYSHYYARRLPAEVLLDAISASTGVPESFDGYPVGMRAVQLPDTVPNSYFLNTFGKSNRVTACACERSGEVTMPQLLHLQAGDNLAAKIRAADGKLANWLKTIPNDDDLIHALYWATLSRSATAEERSQLLRLRASGNVPRDEYFRDLFWAILNSKAFSFNH</sequence>
<dbReference type="RefSeq" id="WP_162660329.1">
    <property type="nucleotide sequence ID" value="NZ_LR593887.1"/>
</dbReference>
<dbReference type="EMBL" id="LR586016">
    <property type="protein sequence ID" value="VIP05250.1"/>
    <property type="molecule type" value="Genomic_DNA"/>
</dbReference>
<dbReference type="InterPro" id="IPR003343">
    <property type="entry name" value="Big_2"/>
</dbReference>
<dbReference type="AlphaFoldDB" id="A0A6C2YUF3"/>
<feature type="domain" description="BIG2" evidence="1">
    <location>
        <begin position="135"/>
        <end position="202"/>
    </location>
</feature>
<dbReference type="InterPro" id="IPR022655">
    <property type="entry name" value="DUF1553"/>
</dbReference>
<evidence type="ECO:0000313" key="4">
    <source>
        <dbReference type="EMBL" id="VIP05250.1"/>
    </source>
</evidence>
<organism evidence="4">
    <name type="scientific">Tuwongella immobilis</name>
    <dbReference type="NCBI Taxonomy" id="692036"/>
    <lineage>
        <taxon>Bacteria</taxon>
        <taxon>Pseudomonadati</taxon>
        <taxon>Planctomycetota</taxon>
        <taxon>Planctomycetia</taxon>
        <taxon>Gemmatales</taxon>
        <taxon>Gemmataceae</taxon>
        <taxon>Tuwongella</taxon>
    </lineage>
</organism>
<feature type="domain" description="DUF1549" evidence="2">
    <location>
        <begin position="232"/>
        <end position="424"/>
    </location>
</feature>
<evidence type="ECO:0000259" key="1">
    <source>
        <dbReference type="Pfam" id="PF02368"/>
    </source>
</evidence>
<dbReference type="Pfam" id="PF07583">
    <property type="entry name" value="PSCyt2"/>
    <property type="match status" value="1"/>
</dbReference>
<dbReference type="Gene3D" id="2.60.40.1080">
    <property type="match status" value="1"/>
</dbReference>
<proteinExistence type="predicted"/>
<dbReference type="InParanoid" id="A0A6C2YUF3"/>
<dbReference type="PANTHER" id="PTHR35889:SF3">
    <property type="entry name" value="F-BOX DOMAIN-CONTAINING PROTEIN"/>
    <property type="match status" value="1"/>
</dbReference>
<dbReference type="PANTHER" id="PTHR35889">
    <property type="entry name" value="CYCLOINULO-OLIGOSACCHARIDE FRUCTANOTRANSFERASE-RELATED"/>
    <property type="match status" value="1"/>
</dbReference>
<evidence type="ECO:0000313" key="5">
    <source>
        <dbReference type="Proteomes" id="UP000464378"/>
    </source>
</evidence>
<protein>
    <recommendedName>
        <fullName evidence="6">BIG2 domain-containing protein</fullName>
    </recommendedName>
</protein>
<accession>A0A6C2YUF3</accession>
<dbReference type="Pfam" id="PF02368">
    <property type="entry name" value="Big_2"/>
    <property type="match status" value="1"/>
</dbReference>
<name>A0A6C2YUF3_9BACT</name>
<feature type="domain" description="DUF1553" evidence="3">
    <location>
        <begin position="482"/>
        <end position="707"/>
    </location>
</feature>
<dbReference type="EMBL" id="LR593887">
    <property type="protein sequence ID" value="VTS07856.1"/>
    <property type="molecule type" value="Genomic_DNA"/>
</dbReference>
<dbReference type="InterPro" id="IPR008964">
    <property type="entry name" value="Invasin/intimin_cell_adhesion"/>
</dbReference>
<evidence type="ECO:0008006" key="6">
    <source>
        <dbReference type="Google" id="ProtNLM"/>
    </source>
</evidence>
<gene>
    <name evidence="4" type="ORF">GMBLW1_39430</name>
</gene>